<dbReference type="RefSeq" id="WP_006161409.1">
    <property type="nucleotide sequence ID" value="NZ_AHJE01000081.1"/>
</dbReference>
<evidence type="ECO:0000313" key="2">
    <source>
        <dbReference type="Proteomes" id="UP000005808"/>
    </source>
</evidence>
<gene>
    <name evidence="1" type="ORF">OR16_28954</name>
</gene>
<dbReference type="Proteomes" id="UP000005808">
    <property type="component" value="Unassembled WGS sequence"/>
</dbReference>
<sequence>MIPELHREMAERIERSLAVCQENDWEMKIEAAMLAGTHWANYALHCHGVCADQEDIIHTSMLVVNTLRKYAIVEPELLRALGEIEEMRPLYVRGDLKGGREAALRALALLGEINERACRIARPAHQDRGQPC</sequence>
<comment type="caution">
    <text evidence="1">The sequence shown here is derived from an EMBL/GenBank/DDBJ whole genome shotgun (WGS) entry which is preliminary data.</text>
</comment>
<proteinExistence type="predicted"/>
<accession>H1SC59</accession>
<evidence type="ECO:0000313" key="1">
    <source>
        <dbReference type="EMBL" id="EHP39837.1"/>
    </source>
</evidence>
<reference evidence="1 2" key="1">
    <citation type="journal article" date="2012" name="J. Bacteriol.">
        <title>De Novo Genome Project of Cupriavidus basilensis OR16.</title>
        <authorList>
            <person name="Cserhati M."/>
            <person name="Kriszt B."/>
            <person name="Szoboszlay S."/>
            <person name="Toth A."/>
            <person name="Szabo I."/>
            <person name="Tancsics A."/>
            <person name="Nagy I."/>
            <person name="Horvath B."/>
            <person name="Nagy I."/>
            <person name="Kukolya J."/>
        </authorList>
    </citation>
    <scope>NUCLEOTIDE SEQUENCE [LARGE SCALE GENOMIC DNA]</scope>
    <source>
        <strain evidence="1 2">OR16</strain>
    </source>
</reference>
<name>H1SC59_9BURK</name>
<protein>
    <submittedName>
        <fullName evidence="1">Uncharacterized protein</fullName>
    </submittedName>
</protein>
<dbReference type="AlphaFoldDB" id="H1SC59"/>
<dbReference type="PATRIC" id="fig|1127483.3.peg.5778"/>
<organism evidence="1 2">
    <name type="scientific">Cupriavidus basilensis OR16</name>
    <dbReference type="NCBI Taxonomy" id="1127483"/>
    <lineage>
        <taxon>Bacteria</taxon>
        <taxon>Pseudomonadati</taxon>
        <taxon>Pseudomonadota</taxon>
        <taxon>Betaproteobacteria</taxon>
        <taxon>Burkholderiales</taxon>
        <taxon>Burkholderiaceae</taxon>
        <taxon>Cupriavidus</taxon>
    </lineage>
</organism>
<dbReference type="EMBL" id="AHJE01000081">
    <property type="protein sequence ID" value="EHP39837.1"/>
    <property type="molecule type" value="Genomic_DNA"/>
</dbReference>
<dbReference type="OrthoDB" id="9103738at2"/>